<dbReference type="Proteomes" id="UP001515480">
    <property type="component" value="Unassembled WGS sequence"/>
</dbReference>
<keyword evidence="5 6" id="KW-0472">Membrane</keyword>
<dbReference type="GO" id="GO:0016020">
    <property type="term" value="C:membrane"/>
    <property type="evidence" value="ECO:0007669"/>
    <property type="project" value="UniProtKB-SubCell"/>
</dbReference>
<keyword evidence="4 6" id="KW-1133">Transmembrane helix</keyword>
<gene>
    <name evidence="8" type="ORF">AB1Y20_004001</name>
</gene>
<evidence type="ECO:0000256" key="4">
    <source>
        <dbReference type="ARBA" id="ARBA00022989"/>
    </source>
</evidence>
<dbReference type="PANTHER" id="PTHR23504">
    <property type="entry name" value="MAJOR FACILITATOR SUPERFAMILY DOMAIN-CONTAINING PROTEIN 10"/>
    <property type="match status" value="1"/>
</dbReference>
<dbReference type="SUPFAM" id="SSF103473">
    <property type="entry name" value="MFS general substrate transporter"/>
    <property type="match status" value="1"/>
</dbReference>
<dbReference type="CDD" id="cd17330">
    <property type="entry name" value="MFS_SLC46_TetA_like"/>
    <property type="match status" value="1"/>
</dbReference>
<dbReference type="AlphaFoldDB" id="A0AB34J8P4"/>
<evidence type="ECO:0000313" key="9">
    <source>
        <dbReference type="Proteomes" id="UP001515480"/>
    </source>
</evidence>
<feature type="transmembrane region" description="Helical" evidence="6">
    <location>
        <begin position="44"/>
        <end position="65"/>
    </location>
</feature>
<reference evidence="8 9" key="1">
    <citation type="journal article" date="2024" name="Science">
        <title>Giant polyketide synthase enzymes in the biosynthesis of giant marine polyether toxins.</title>
        <authorList>
            <person name="Fallon T.R."/>
            <person name="Shende V.V."/>
            <person name="Wierzbicki I.H."/>
            <person name="Pendleton A.L."/>
            <person name="Watervoot N.F."/>
            <person name="Auber R.P."/>
            <person name="Gonzalez D.J."/>
            <person name="Wisecaver J.H."/>
            <person name="Moore B.S."/>
        </authorList>
    </citation>
    <scope>NUCLEOTIDE SEQUENCE [LARGE SCALE GENOMIC DNA]</scope>
    <source>
        <strain evidence="8 9">12B1</strain>
    </source>
</reference>
<dbReference type="EMBL" id="JBGBPQ010000012">
    <property type="protein sequence ID" value="KAL1514921.1"/>
    <property type="molecule type" value="Genomic_DNA"/>
</dbReference>
<comment type="subcellular location">
    <subcellularLocation>
        <location evidence="1">Membrane</location>
        <topology evidence="1">Multi-pass membrane protein</topology>
    </subcellularLocation>
</comment>
<dbReference type="Pfam" id="PF07690">
    <property type="entry name" value="MFS_1"/>
    <property type="match status" value="1"/>
</dbReference>
<dbReference type="InterPro" id="IPR020846">
    <property type="entry name" value="MFS_dom"/>
</dbReference>
<organism evidence="8 9">
    <name type="scientific">Prymnesium parvum</name>
    <name type="common">Toxic golden alga</name>
    <dbReference type="NCBI Taxonomy" id="97485"/>
    <lineage>
        <taxon>Eukaryota</taxon>
        <taxon>Haptista</taxon>
        <taxon>Haptophyta</taxon>
        <taxon>Prymnesiophyceae</taxon>
        <taxon>Prymnesiales</taxon>
        <taxon>Prymnesiaceae</taxon>
        <taxon>Prymnesium</taxon>
    </lineage>
</organism>
<proteinExistence type="predicted"/>
<protein>
    <recommendedName>
        <fullName evidence="7">Major facilitator superfamily (MFS) profile domain-containing protein</fullName>
    </recommendedName>
</protein>
<feature type="transmembrane region" description="Helical" evidence="6">
    <location>
        <begin position="164"/>
        <end position="184"/>
    </location>
</feature>
<keyword evidence="2" id="KW-0813">Transport</keyword>
<dbReference type="PROSITE" id="PS50850">
    <property type="entry name" value="MFS"/>
    <property type="match status" value="1"/>
</dbReference>
<dbReference type="InterPro" id="IPR001958">
    <property type="entry name" value="Tet-R_TetA/multi-R_MdtG-like"/>
</dbReference>
<name>A0AB34J8P4_PRYPA</name>
<keyword evidence="3 6" id="KW-0812">Transmembrane</keyword>
<feature type="transmembrane region" description="Helical" evidence="6">
    <location>
        <begin position="320"/>
        <end position="343"/>
    </location>
</feature>
<evidence type="ECO:0000259" key="7">
    <source>
        <dbReference type="PROSITE" id="PS50850"/>
    </source>
</evidence>
<evidence type="ECO:0000256" key="3">
    <source>
        <dbReference type="ARBA" id="ARBA00022692"/>
    </source>
</evidence>
<keyword evidence="9" id="KW-1185">Reference proteome</keyword>
<dbReference type="InterPro" id="IPR036259">
    <property type="entry name" value="MFS_trans_sf"/>
</dbReference>
<sequence>MRITHPSPRDLALFGIYLVVVIDMMASALTVPVMPFYVMKLGGASSSLGFMFSVFAIAQLVSTSWMGPLSDTVGRRAILTVTLGGAGIGMIGSSIATTFTWLVASRVFIGACSGTMSAANAYIADITNPKERPALMANVGSLVQICFMFGPGIGAGLAELDNRAPFWVGAFTSFFALVIAVLYLKAPEELFIGGIPPTASGRLNLPTAGGSAVADTPAQPTQWRLVGLLAFGSLASNTAFSSIMTCQALFLQAIFGFGSLQFGFVMMGTATFGIIVRSMFFNRIQEYLGLMKTAVLGGIMGTITYAGYSFLDGGTLGMYSFFALAGLGTVGSTFSASSVTPFFSQLGNKKNMGRIMSINSMTSSAGRVIGPTVFGALYAANIRYPYRLASAFTAIASGMYFIVHLSSEERPAKGLAESDAAAQKLSLSTESDQGAALDELMKTVRSTILQRGYDLANPTVVELLTDIIQTALPSKVEGRSDEELLNESAEFVHTNRHAVHFPHT</sequence>
<evidence type="ECO:0000256" key="5">
    <source>
        <dbReference type="ARBA" id="ARBA00023136"/>
    </source>
</evidence>
<feature type="transmembrane region" description="Helical" evidence="6">
    <location>
        <begin position="103"/>
        <end position="123"/>
    </location>
</feature>
<accession>A0AB34J8P4</accession>
<feature type="transmembrane region" description="Helical" evidence="6">
    <location>
        <begin position="287"/>
        <end position="308"/>
    </location>
</feature>
<feature type="transmembrane region" description="Helical" evidence="6">
    <location>
        <begin position="12"/>
        <end position="38"/>
    </location>
</feature>
<comment type="caution">
    <text evidence="8">The sequence shown here is derived from an EMBL/GenBank/DDBJ whole genome shotgun (WGS) entry which is preliminary data.</text>
</comment>
<evidence type="ECO:0000256" key="6">
    <source>
        <dbReference type="SAM" id="Phobius"/>
    </source>
</evidence>
<dbReference type="GO" id="GO:0022857">
    <property type="term" value="F:transmembrane transporter activity"/>
    <property type="evidence" value="ECO:0007669"/>
    <property type="project" value="InterPro"/>
</dbReference>
<dbReference type="InterPro" id="IPR011701">
    <property type="entry name" value="MFS"/>
</dbReference>
<feature type="transmembrane region" description="Helical" evidence="6">
    <location>
        <begin position="225"/>
        <end position="244"/>
    </location>
</feature>
<feature type="transmembrane region" description="Helical" evidence="6">
    <location>
        <begin position="250"/>
        <end position="275"/>
    </location>
</feature>
<feature type="transmembrane region" description="Helical" evidence="6">
    <location>
        <begin position="364"/>
        <end position="380"/>
    </location>
</feature>
<dbReference type="PANTHER" id="PTHR23504:SF15">
    <property type="entry name" value="MAJOR FACILITATOR SUPERFAMILY (MFS) PROFILE DOMAIN-CONTAINING PROTEIN"/>
    <property type="match status" value="1"/>
</dbReference>
<feature type="transmembrane region" description="Helical" evidence="6">
    <location>
        <begin position="77"/>
        <end position="97"/>
    </location>
</feature>
<dbReference type="PRINTS" id="PR01035">
    <property type="entry name" value="TCRTETA"/>
</dbReference>
<feature type="transmembrane region" description="Helical" evidence="6">
    <location>
        <begin position="135"/>
        <end position="158"/>
    </location>
</feature>
<evidence type="ECO:0000256" key="1">
    <source>
        <dbReference type="ARBA" id="ARBA00004141"/>
    </source>
</evidence>
<evidence type="ECO:0000313" key="8">
    <source>
        <dbReference type="EMBL" id="KAL1514921.1"/>
    </source>
</evidence>
<feature type="domain" description="Major facilitator superfamily (MFS) profile" evidence="7">
    <location>
        <begin position="12"/>
        <end position="408"/>
    </location>
</feature>
<evidence type="ECO:0000256" key="2">
    <source>
        <dbReference type="ARBA" id="ARBA00022448"/>
    </source>
</evidence>
<dbReference type="Gene3D" id="1.20.1250.20">
    <property type="entry name" value="MFS general substrate transporter like domains"/>
    <property type="match status" value="1"/>
</dbReference>